<dbReference type="Proteomes" id="UP001207528">
    <property type="component" value="Unassembled WGS sequence"/>
</dbReference>
<dbReference type="AlphaFoldDB" id="A0AAW5SRU2"/>
<keyword evidence="2" id="KW-0812">Transmembrane</keyword>
<organism evidence="5 7">
    <name type="scientific">Mycolicibacterium novocastrense</name>
    <name type="common">Mycobacterium novocastrense</name>
    <dbReference type="NCBI Taxonomy" id="59813"/>
    <lineage>
        <taxon>Bacteria</taxon>
        <taxon>Bacillati</taxon>
        <taxon>Actinomycetota</taxon>
        <taxon>Actinomycetes</taxon>
        <taxon>Mycobacteriales</taxon>
        <taxon>Mycobacteriaceae</taxon>
        <taxon>Mycolicibacterium</taxon>
    </lineage>
</organism>
<feature type="transmembrane region" description="Helical" evidence="2">
    <location>
        <begin position="12"/>
        <end position="31"/>
    </location>
</feature>
<dbReference type="EMBL" id="BCTA01000011">
    <property type="protein sequence ID" value="GAT07517.1"/>
    <property type="molecule type" value="Genomic_DNA"/>
</dbReference>
<dbReference type="GO" id="GO:0005576">
    <property type="term" value="C:extracellular region"/>
    <property type="evidence" value="ECO:0007669"/>
    <property type="project" value="TreeGrafter"/>
</dbReference>
<feature type="region of interest" description="Disordered" evidence="1">
    <location>
        <begin position="397"/>
        <end position="525"/>
    </location>
</feature>
<dbReference type="PANTHER" id="PTHR33371">
    <property type="entry name" value="INTERMEMBRANE PHOSPHOLIPID TRANSPORT SYSTEM BINDING PROTEIN MLAD-RELATED"/>
    <property type="match status" value="1"/>
</dbReference>
<dbReference type="EMBL" id="JACKTI010000061">
    <property type="protein sequence ID" value="MCV7026247.1"/>
    <property type="molecule type" value="Genomic_DNA"/>
</dbReference>
<keyword evidence="2" id="KW-1133">Transmembrane helix</keyword>
<dbReference type="InterPro" id="IPR005693">
    <property type="entry name" value="Mce"/>
</dbReference>
<evidence type="ECO:0000313" key="5">
    <source>
        <dbReference type="EMBL" id="MCV7026247.1"/>
    </source>
</evidence>
<name>A0AAW5SRU2_MYCNV</name>
<feature type="domain" description="Mce/MlaD" evidence="3">
    <location>
        <begin position="39"/>
        <end position="115"/>
    </location>
</feature>
<feature type="compositionally biased region" description="Pro residues" evidence="1">
    <location>
        <begin position="434"/>
        <end position="450"/>
    </location>
</feature>
<dbReference type="PANTHER" id="PTHR33371:SF16">
    <property type="entry name" value="MCE-FAMILY PROTEIN MCE3F"/>
    <property type="match status" value="1"/>
</dbReference>
<sequence length="572" mass="60854">MLTPLVRLQLTIFSLVALVSVFVIAVFYVQLPKAFGLGTYTVTANFVASGGLYTNANVAYRGTTIGKVTSVSLTRDNDVLVEMRIDDAMKVPDDVDAYVKSVSAIGELYVDLVPPPNASTDFLGDDGHIDRDRTHISGDIAGLLREAQSLVDSLDRSRLRDVLREAFTAFDGSGPELARLIESSRSLIEEADNTSSETIELLERSQPLLDAQRASGQNIRSVADGLARLTTHLREADPEIRAVLQSAPGATGEATALFEGIRPTFPVLAANLANAGRVGVIYHKSIEQVLVIMPALAAAVITIANQYPADEGAKADFKLNFGDPPPCITGFVPPAEIRSPADTTLRDVPKDMYCKVPHNDPTVVRGARNYPCQEFPGKRAPTVQLCRDPRGYVPVGSNPWRGPPVPVGTPVTDPRMTLPQNKYPYIPPQADYDPGPPAVQLPPGVPPGPGPALTAPYPTQVPPVTPGPPPPPLPFQPPPDQVIPPYVRPSAPPAPVDPSPTAPPAPRNDPLPAEAGLAGATQPQAGAAVTTYDPATGKFLDPYAGISLYASGSAKRAIAENWVDLMTYPRLS</sequence>
<evidence type="ECO:0000256" key="2">
    <source>
        <dbReference type="SAM" id="Phobius"/>
    </source>
</evidence>
<evidence type="ECO:0000313" key="6">
    <source>
        <dbReference type="Proteomes" id="UP000069773"/>
    </source>
</evidence>
<protein>
    <submittedName>
        <fullName evidence="4 5">MCE family protein</fullName>
    </submittedName>
</protein>
<comment type="caution">
    <text evidence="5">The sequence shown here is derived from an EMBL/GenBank/DDBJ whole genome shotgun (WGS) entry which is preliminary data.</text>
</comment>
<keyword evidence="2" id="KW-0472">Membrane</keyword>
<reference evidence="5" key="2">
    <citation type="submission" date="2020-07" db="EMBL/GenBank/DDBJ databases">
        <authorList>
            <person name="Pettersson B.M.F."/>
            <person name="Behra P.R.K."/>
            <person name="Ramesh M."/>
            <person name="Das S."/>
            <person name="Dasgupta S."/>
            <person name="Kirsebom L.A."/>
        </authorList>
    </citation>
    <scope>NUCLEOTIDE SEQUENCE</scope>
    <source>
        <strain evidence="5">DSM 44203</strain>
    </source>
</reference>
<accession>A0AAW5SRU2</accession>
<dbReference type="Proteomes" id="UP000069773">
    <property type="component" value="Unassembled WGS sequence"/>
</dbReference>
<reference evidence="5" key="3">
    <citation type="journal article" date="2022" name="BMC Genomics">
        <title>Comparative genome analysis of mycobacteria focusing on tRNA and non-coding RNA.</title>
        <authorList>
            <person name="Behra P.R.K."/>
            <person name="Pettersson B.M.F."/>
            <person name="Ramesh M."/>
            <person name="Das S."/>
            <person name="Dasgupta S."/>
            <person name="Kirsebom L.A."/>
        </authorList>
    </citation>
    <scope>NUCLEOTIDE SEQUENCE</scope>
    <source>
        <strain evidence="5">DSM 44203</strain>
    </source>
</reference>
<dbReference type="RefSeq" id="WP_067387236.1">
    <property type="nucleotide sequence ID" value="NZ_BCTA01000011.1"/>
</dbReference>
<keyword evidence="6" id="KW-1185">Reference proteome</keyword>
<reference evidence="4 6" key="1">
    <citation type="journal article" date="2016" name="Genome Announc.">
        <title>Draft Genome Sequences of Five Rapidly Growing Mycobacterium Species, M. thermoresistibile, M. fortuitum subsp. acetamidolyticum, M. canariasense, M. brisbanense, and M. novocastrense.</title>
        <authorList>
            <person name="Katahira K."/>
            <person name="Ogura Y."/>
            <person name="Gotoh Y."/>
            <person name="Hayashi T."/>
        </authorList>
    </citation>
    <scope>NUCLEOTIDE SEQUENCE [LARGE SCALE GENOMIC DNA]</scope>
    <source>
        <strain evidence="4 6">JCM18114</strain>
    </source>
</reference>
<evidence type="ECO:0000313" key="7">
    <source>
        <dbReference type="Proteomes" id="UP001207528"/>
    </source>
</evidence>
<feature type="compositionally biased region" description="Pro residues" evidence="1">
    <location>
        <begin position="459"/>
        <end position="509"/>
    </location>
</feature>
<dbReference type="InterPro" id="IPR052336">
    <property type="entry name" value="MlaD_Phospholipid_Transporter"/>
</dbReference>
<dbReference type="NCBIfam" id="TIGR00996">
    <property type="entry name" value="Mtu_fam_mce"/>
    <property type="match status" value="1"/>
</dbReference>
<dbReference type="InterPro" id="IPR003399">
    <property type="entry name" value="Mce/MlaD"/>
</dbReference>
<proteinExistence type="predicted"/>
<evidence type="ECO:0000259" key="3">
    <source>
        <dbReference type="Pfam" id="PF02470"/>
    </source>
</evidence>
<gene>
    <name evidence="5" type="ORF">H7I77_23330</name>
    <name evidence="4" type="ORF">RMCN_0650</name>
</gene>
<evidence type="ECO:0000313" key="4">
    <source>
        <dbReference type="EMBL" id="GAT07517.1"/>
    </source>
</evidence>
<dbReference type="Pfam" id="PF02470">
    <property type="entry name" value="MlaD"/>
    <property type="match status" value="1"/>
</dbReference>
<evidence type="ECO:0000256" key="1">
    <source>
        <dbReference type="SAM" id="MobiDB-lite"/>
    </source>
</evidence>